<dbReference type="CDD" id="cd01949">
    <property type="entry name" value="GGDEF"/>
    <property type="match status" value="1"/>
</dbReference>
<comment type="caution">
    <text evidence="3">The sequence shown here is derived from an EMBL/GenBank/DDBJ whole genome shotgun (WGS) entry which is preliminary data.</text>
</comment>
<feature type="region of interest" description="Disordered" evidence="1">
    <location>
        <begin position="201"/>
        <end position="231"/>
    </location>
</feature>
<evidence type="ECO:0000256" key="1">
    <source>
        <dbReference type="SAM" id="MobiDB-lite"/>
    </source>
</evidence>
<dbReference type="SMART" id="SM00267">
    <property type="entry name" value="GGDEF"/>
    <property type="match status" value="1"/>
</dbReference>
<dbReference type="PANTHER" id="PTHR44757:SF2">
    <property type="entry name" value="BIOFILM ARCHITECTURE MAINTENANCE PROTEIN MBAA"/>
    <property type="match status" value="1"/>
</dbReference>
<dbReference type="Gene3D" id="3.30.70.270">
    <property type="match status" value="1"/>
</dbReference>
<dbReference type="InterPro" id="IPR052155">
    <property type="entry name" value="Biofilm_reg_signaling"/>
</dbReference>
<feature type="domain" description="GGDEF" evidence="2">
    <location>
        <begin position="58"/>
        <end position="192"/>
    </location>
</feature>
<organism evidence="3 4">
    <name type="scientific">Fodinicola feengrottensis</name>
    <dbReference type="NCBI Taxonomy" id="435914"/>
    <lineage>
        <taxon>Bacteria</taxon>
        <taxon>Bacillati</taxon>
        <taxon>Actinomycetota</taxon>
        <taxon>Actinomycetes</taxon>
        <taxon>Mycobacteriales</taxon>
        <taxon>Fodinicola</taxon>
    </lineage>
</organism>
<sequence>MFAAPAIAALIGTLLGFTVAAAILVPKLRVARSAAEHDPLTGLPNRVLAAKTVAGQGARFWMCMLDLDDFGLLNKKHGHDVGDYVLITAANRMRAYCEESGGLACRLGGDEFALLVPKDSHDDGDIRAFAKEVLHTIAEPVDVGERTLLSVTGSLGIGTARTWREGLGRAEVAMWPHKRREIDEPAIYALDVHGLVARAPGRTAVRRRDTNMKTTTGRGKPAPFQQTEIER</sequence>
<dbReference type="SUPFAM" id="SSF55073">
    <property type="entry name" value="Nucleotide cyclase"/>
    <property type="match status" value="1"/>
</dbReference>
<proteinExistence type="predicted"/>
<dbReference type="PROSITE" id="PS50887">
    <property type="entry name" value="GGDEF"/>
    <property type="match status" value="1"/>
</dbReference>
<name>A0ABN2GMM4_9ACTN</name>
<dbReference type="Pfam" id="PF00990">
    <property type="entry name" value="GGDEF"/>
    <property type="match status" value="1"/>
</dbReference>
<evidence type="ECO:0000259" key="2">
    <source>
        <dbReference type="PROSITE" id="PS50887"/>
    </source>
</evidence>
<keyword evidence="4" id="KW-1185">Reference proteome</keyword>
<gene>
    <name evidence="3" type="ORF">GCM10009765_23730</name>
</gene>
<evidence type="ECO:0000313" key="4">
    <source>
        <dbReference type="Proteomes" id="UP001500618"/>
    </source>
</evidence>
<dbReference type="NCBIfam" id="TIGR00254">
    <property type="entry name" value="GGDEF"/>
    <property type="match status" value="1"/>
</dbReference>
<dbReference type="EMBL" id="BAAANY010000008">
    <property type="protein sequence ID" value="GAA1673607.1"/>
    <property type="molecule type" value="Genomic_DNA"/>
</dbReference>
<dbReference type="InterPro" id="IPR043128">
    <property type="entry name" value="Rev_trsase/Diguanyl_cyclase"/>
</dbReference>
<dbReference type="Proteomes" id="UP001500618">
    <property type="component" value="Unassembled WGS sequence"/>
</dbReference>
<dbReference type="PANTHER" id="PTHR44757">
    <property type="entry name" value="DIGUANYLATE CYCLASE DGCP"/>
    <property type="match status" value="1"/>
</dbReference>
<reference evidence="3 4" key="1">
    <citation type="journal article" date="2019" name="Int. J. Syst. Evol. Microbiol.">
        <title>The Global Catalogue of Microorganisms (GCM) 10K type strain sequencing project: providing services to taxonomists for standard genome sequencing and annotation.</title>
        <authorList>
            <consortium name="The Broad Institute Genomics Platform"/>
            <consortium name="The Broad Institute Genome Sequencing Center for Infectious Disease"/>
            <person name="Wu L."/>
            <person name="Ma J."/>
        </authorList>
    </citation>
    <scope>NUCLEOTIDE SEQUENCE [LARGE SCALE GENOMIC DNA]</scope>
    <source>
        <strain evidence="3 4">JCM 14718</strain>
    </source>
</reference>
<dbReference type="InterPro" id="IPR029787">
    <property type="entry name" value="Nucleotide_cyclase"/>
</dbReference>
<accession>A0ABN2GMM4</accession>
<dbReference type="RefSeq" id="WP_279582857.1">
    <property type="nucleotide sequence ID" value="NZ_BAAANY010000008.1"/>
</dbReference>
<dbReference type="InterPro" id="IPR000160">
    <property type="entry name" value="GGDEF_dom"/>
</dbReference>
<evidence type="ECO:0000313" key="3">
    <source>
        <dbReference type="EMBL" id="GAA1673607.1"/>
    </source>
</evidence>
<protein>
    <recommendedName>
        <fullName evidence="2">GGDEF domain-containing protein</fullName>
    </recommendedName>
</protein>